<proteinExistence type="predicted"/>
<organism evidence="2 3">
    <name type="scientific">Crossiella equi</name>
    <dbReference type="NCBI Taxonomy" id="130796"/>
    <lineage>
        <taxon>Bacteria</taxon>
        <taxon>Bacillati</taxon>
        <taxon>Actinomycetota</taxon>
        <taxon>Actinomycetes</taxon>
        <taxon>Pseudonocardiales</taxon>
        <taxon>Pseudonocardiaceae</taxon>
        <taxon>Crossiella</taxon>
    </lineage>
</organism>
<accession>A0ABS5A4P1</accession>
<gene>
    <name evidence="2" type="ORF">JOF53_000380</name>
</gene>
<evidence type="ECO:0000313" key="3">
    <source>
        <dbReference type="Proteomes" id="UP001519363"/>
    </source>
</evidence>
<feature type="region of interest" description="Disordered" evidence="1">
    <location>
        <begin position="82"/>
        <end position="119"/>
    </location>
</feature>
<keyword evidence="3" id="KW-1185">Reference proteome</keyword>
<dbReference type="RefSeq" id="WP_143342632.1">
    <property type="nucleotide sequence ID" value="NZ_JAGIOO010000001.1"/>
</dbReference>
<evidence type="ECO:0000256" key="1">
    <source>
        <dbReference type="SAM" id="MobiDB-lite"/>
    </source>
</evidence>
<dbReference type="EMBL" id="JAGIOO010000001">
    <property type="protein sequence ID" value="MBP2471508.1"/>
    <property type="molecule type" value="Genomic_DNA"/>
</dbReference>
<name>A0ABS5A4P1_9PSEU</name>
<protein>
    <submittedName>
        <fullName evidence="2">Uncharacterized protein</fullName>
    </submittedName>
</protein>
<reference evidence="2 3" key="1">
    <citation type="submission" date="2021-03" db="EMBL/GenBank/DDBJ databases">
        <title>Sequencing the genomes of 1000 actinobacteria strains.</title>
        <authorList>
            <person name="Klenk H.-P."/>
        </authorList>
    </citation>
    <scope>NUCLEOTIDE SEQUENCE [LARGE SCALE GENOMIC DNA]</scope>
    <source>
        <strain evidence="2 3">DSM 44580</strain>
    </source>
</reference>
<dbReference type="Proteomes" id="UP001519363">
    <property type="component" value="Unassembled WGS sequence"/>
</dbReference>
<feature type="compositionally biased region" description="Polar residues" evidence="1">
    <location>
        <begin position="109"/>
        <end position="119"/>
    </location>
</feature>
<comment type="caution">
    <text evidence="2">The sequence shown here is derived from an EMBL/GenBank/DDBJ whole genome shotgun (WGS) entry which is preliminary data.</text>
</comment>
<sequence length="322" mass="35685">MAPQGNLLKALLRRRHLQAYGAFCREYDKVATKSEPALRGRYPSKAQFYRWLSGELVGLPYSDHCRILEAMLPPYTVDQLFEPHDGDAELPADPPRANAKSADTKDASHFSNDFEPSSKTTSQIRDEFTLEVPRSEYGDAKIDVLELPNPQPGRLLDLTWETFGRGIERLGSQIKHLGSRLDVDICFGVNEAGLVMATFLSSSRLSRCPIGYLRCNKVPGGISLDPASFFPAAKDHATILICDFEVKHSDAIGYLAKQIRERYPNAVLYFAVFGAMTTGDEVRVAKFDDLAGAQNMRAIDFAAIFIAATMSPPGIEPPLELR</sequence>
<evidence type="ECO:0000313" key="2">
    <source>
        <dbReference type="EMBL" id="MBP2471508.1"/>
    </source>
</evidence>